<gene>
    <name evidence="2" type="ORF">OUZ56_016381</name>
</gene>
<protein>
    <submittedName>
        <fullName evidence="2">Uncharacterized protein</fullName>
    </submittedName>
</protein>
<dbReference type="InterPro" id="IPR011604">
    <property type="entry name" value="PDDEXK-like_dom_sf"/>
</dbReference>
<accession>A0ABR0AQG3</accession>
<feature type="transmembrane region" description="Helical" evidence="1">
    <location>
        <begin position="100"/>
        <end position="121"/>
    </location>
</feature>
<keyword evidence="3" id="KW-1185">Reference proteome</keyword>
<organism evidence="2 3">
    <name type="scientific">Daphnia magna</name>
    <dbReference type="NCBI Taxonomy" id="35525"/>
    <lineage>
        <taxon>Eukaryota</taxon>
        <taxon>Metazoa</taxon>
        <taxon>Ecdysozoa</taxon>
        <taxon>Arthropoda</taxon>
        <taxon>Crustacea</taxon>
        <taxon>Branchiopoda</taxon>
        <taxon>Diplostraca</taxon>
        <taxon>Cladocera</taxon>
        <taxon>Anomopoda</taxon>
        <taxon>Daphniidae</taxon>
        <taxon>Daphnia</taxon>
    </lineage>
</organism>
<keyword evidence="1" id="KW-1133">Transmembrane helix</keyword>
<evidence type="ECO:0000313" key="3">
    <source>
        <dbReference type="Proteomes" id="UP001234178"/>
    </source>
</evidence>
<sequence length="177" mass="20467">MDNIAKSLPELRERSLELYNEISVTIQQREAIFSLTANQTDRKYWFKHHAYRITASRFHSVLKTNPSKPSGSTIKDICFSEAFKFSTEATRFSHFSLLQWFIFILLLFGSGCILPVAHSFVADEFLAGSEIFLLEETSLEKGGWIFLEYTVHCKFRMNIHCYHKQNTIACAAPQMLQ</sequence>
<name>A0ABR0AQG3_9CRUS</name>
<comment type="caution">
    <text evidence="2">The sequence shown here is derived from an EMBL/GenBank/DDBJ whole genome shotgun (WGS) entry which is preliminary data.</text>
</comment>
<keyword evidence="1" id="KW-0472">Membrane</keyword>
<dbReference type="EMBL" id="JAOYFB010000038">
    <property type="protein sequence ID" value="KAK4027369.1"/>
    <property type="molecule type" value="Genomic_DNA"/>
</dbReference>
<reference evidence="2 3" key="1">
    <citation type="journal article" date="2023" name="Nucleic Acids Res.">
        <title>The hologenome of Daphnia magna reveals possible DNA methylation and microbiome-mediated evolution of the host genome.</title>
        <authorList>
            <person name="Chaturvedi A."/>
            <person name="Li X."/>
            <person name="Dhandapani V."/>
            <person name="Marshall H."/>
            <person name="Kissane S."/>
            <person name="Cuenca-Cambronero M."/>
            <person name="Asole G."/>
            <person name="Calvet F."/>
            <person name="Ruiz-Romero M."/>
            <person name="Marangio P."/>
            <person name="Guigo R."/>
            <person name="Rago D."/>
            <person name="Mirbahai L."/>
            <person name="Eastwood N."/>
            <person name="Colbourne J.K."/>
            <person name="Zhou J."/>
            <person name="Mallon E."/>
            <person name="Orsini L."/>
        </authorList>
    </citation>
    <scope>NUCLEOTIDE SEQUENCE [LARGE SCALE GENOMIC DNA]</scope>
    <source>
        <strain evidence="2">LRV0_1</strain>
    </source>
</reference>
<keyword evidence="1" id="KW-0812">Transmembrane</keyword>
<proteinExistence type="predicted"/>
<dbReference type="Proteomes" id="UP001234178">
    <property type="component" value="Unassembled WGS sequence"/>
</dbReference>
<dbReference type="Gene3D" id="3.90.320.10">
    <property type="match status" value="1"/>
</dbReference>
<evidence type="ECO:0000256" key="1">
    <source>
        <dbReference type="SAM" id="Phobius"/>
    </source>
</evidence>
<evidence type="ECO:0000313" key="2">
    <source>
        <dbReference type="EMBL" id="KAK4027369.1"/>
    </source>
</evidence>